<accession>A0A7W8KHU0</accession>
<protein>
    <submittedName>
        <fullName evidence="2">Uncharacterized protein</fullName>
    </submittedName>
</protein>
<dbReference type="AlphaFoldDB" id="A0A7W8KHU0"/>
<gene>
    <name evidence="1" type="ORF">GCM10017781_36040</name>
    <name evidence="2" type="ORF">HNQ07_003666</name>
</gene>
<dbReference type="EMBL" id="JACHFK010000011">
    <property type="protein sequence ID" value="MBB5378165.1"/>
    <property type="molecule type" value="Genomic_DNA"/>
</dbReference>
<evidence type="ECO:0000313" key="3">
    <source>
        <dbReference type="Proteomes" id="UP000539473"/>
    </source>
</evidence>
<reference evidence="1" key="4">
    <citation type="submission" date="2024-05" db="EMBL/GenBank/DDBJ databases">
        <authorList>
            <person name="Sun Q."/>
            <person name="Zhou Y."/>
        </authorList>
    </citation>
    <scope>NUCLEOTIDE SEQUENCE</scope>
    <source>
        <strain evidence="1">CGMCC 1.18437</strain>
    </source>
</reference>
<evidence type="ECO:0000313" key="4">
    <source>
        <dbReference type="Proteomes" id="UP000619376"/>
    </source>
</evidence>
<evidence type="ECO:0000313" key="1">
    <source>
        <dbReference type="EMBL" id="GHF56519.1"/>
    </source>
</evidence>
<organism evidence="2 3">
    <name type="scientific">Deinococcus metalli</name>
    <dbReference type="NCBI Taxonomy" id="1141878"/>
    <lineage>
        <taxon>Bacteria</taxon>
        <taxon>Thermotogati</taxon>
        <taxon>Deinococcota</taxon>
        <taxon>Deinococci</taxon>
        <taxon>Deinococcales</taxon>
        <taxon>Deinococcaceae</taxon>
        <taxon>Deinococcus</taxon>
    </lineage>
</organism>
<dbReference type="Proteomes" id="UP000539473">
    <property type="component" value="Unassembled WGS sequence"/>
</dbReference>
<dbReference type="EMBL" id="BNAJ01000011">
    <property type="protein sequence ID" value="GHF56519.1"/>
    <property type="molecule type" value="Genomic_DNA"/>
</dbReference>
<dbReference type="InterPro" id="IPR046172">
    <property type="entry name" value="DUF6174"/>
</dbReference>
<reference evidence="4" key="2">
    <citation type="journal article" date="2019" name="Int. J. Syst. Evol. Microbiol.">
        <title>The Global Catalogue of Microorganisms (GCM) 10K type strain sequencing project: providing services to taxonomists for standard genome sequencing and annotation.</title>
        <authorList>
            <consortium name="The Broad Institute Genomics Platform"/>
            <consortium name="The Broad Institute Genome Sequencing Center for Infectious Disease"/>
            <person name="Wu L."/>
            <person name="Ma J."/>
        </authorList>
    </citation>
    <scope>NUCLEOTIDE SEQUENCE [LARGE SCALE GENOMIC DNA]</scope>
    <source>
        <strain evidence="4">CGMCC 1.18437</strain>
    </source>
</reference>
<evidence type="ECO:0000313" key="2">
    <source>
        <dbReference type="EMBL" id="MBB5378165.1"/>
    </source>
</evidence>
<proteinExistence type="predicted"/>
<name>A0A7W8KHU0_9DEIO</name>
<dbReference type="Pfam" id="PF19671">
    <property type="entry name" value="DUF6174"/>
    <property type="match status" value="1"/>
</dbReference>
<reference evidence="1" key="1">
    <citation type="journal article" date="2014" name="Int. J. Syst. Evol. Microbiol.">
        <title>Complete genome of a new Firmicutes species belonging to the dominant human colonic microbiota ('Ruminococcus bicirculans') reveals two chromosomes and a selective capacity to utilize plant glucans.</title>
        <authorList>
            <consortium name="NISC Comparative Sequencing Program"/>
            <person name="Wegmann U."/>
            <person name="Louis P."/>
            <person name="Goesmann A."/>
            <person name="Henrissat B."/>
            <person name="Duncan S.H."/>
            <person name="Flint H.J."/>
        </authorList>
    </citation>
    <scope>NUCLEOTIDE SEQUENCE</scope>
    <source>
        <strain evidence="1">CGMCC 1.18437</strain>
    </source>
</reference>
<keyword evidence="4" id="KW-1185">Reference proteome</keyword>
<sequence>MPSCVRPDTAALTRDLNVARACWQNAGTPNYTSTGQSTGFVPAEPITVTVRGGVVTATAPADRPGLGTVKDMHDVIAR</sequence>
<comment type="caution">
    <text evidence="2">The sequence shown here is derived from an EMBL/GenBank/DDBJ whole genome shotgun (WGS) entry which is preliminary data.</text>
</comment>
<dbReference type="Proteomes" id="UP000619376">
    <property type="component" value="Unassembled WGS sequence"/>
</dbReference>
<reference evidence="2 3" key="3">
    <citation type="submission" date="2020-08" db="EMBL/GenBank/DDBJ databases">
        <title>Genomic Encyclopedia of Type Strains, Phase IV (KMG-IV): sequencing the most valuable type-strain genomes for metagenomic binning, comparative biology and taxonomic classification.</title>
        <authorList>
            <person name="Goeker M."/>
        </authorList>
    </citation>
    <scope>NUCLEOTIDE SEQUENCE [LARGE SCALE GENOMIC DNA]</scope>
    <source>
        <strain evidence="2 3">DSM 27521</strain>
    </source>
</reference>